<evidence type="ECO:0000313" key="2">
    <source>
        <dbReference type="EMBL" id="KAF2068423.1"/>
    </source>
</evidence>
<evidence type="ECO:0000313" key="3">
    <source>
        <dbReference type="Proteomes" id="UP000695562"/>
    </source>
</evidence>
<name>A0A8J4PK32_9MYCE</name>
<comment type="caution">
    <text evidence="2">The sequence shown here is derived from an EMBL/GenBank/DDBJ whole genome shotgun (WGS) entry which is preliminary data.</text>
</comment>
<feature type="chain" id="PRO_5035313415" evidence="1">
    <location>
        <begin position="26"/>
        <end position="377"/>
    </location>
</feature>
<dbReference type="EMBL" id="AJWJ01000996">
    <property type="protein sequence ID" value="KAF2068423.1"/>
    <property type="molecule type" value="Genomic_DNA"/>
</dbReference>
<dbReference type="Proteomes" id="UP000695562">
    <property type="component" value="Unassembled WGS sequence"/>
</dbReference>
<organism evidence="2 3">
    <name type="scientific">Polysphondylium violaceum</name>
    <dbReference type="NCBI Taxonomy" id="133409"/>
    <lineage>
        <taxon>Eukaryota</taxon>
        <taxon>Amoebozoa</taxon>
        <taxon>Evosea</taxon>
        <taxon>Eumycetozoa</taxon>
        <taxon>Dictyostelia</taxon>
        <taxon>Dictyosteliales</taxon>
        <taxon>Dictyosteliaceae</taxon>
        <taxon>Polysphondylium</taxon>
    </lineage>
</organism>
<protein>
    <submittedName>
        <fullName evidence="2">Uncharacterized protein</fullName>
    </submittedName>
</protein>
<proteinExistence type="predicted"/>
<reference evidence="2" key="1">
    <citation type="submission" date="2020-01" db="EMBL/GenBank/DDBJ databases">
        <title>Development of genomics and gene disruption for Polysphondylium violaceum indicates a role for the polyketide synthase stlB in stalk morphogenesis.</title>
        <authorList>
            <person name="Narita B."/>
            <person name="Kawabe Y."/>
            <person name="Kin K."/>
            <person name="Saito T."/>
            <person name="Gibbs R."/>
            <person name="Kuspa A."/>
            <person name="Muzny D."/>
            <person name="Queller D."/>
            <person name="Richards S."/>
            <person name="Strassman J."/>
            <person name="Sucgang R."/>
            <person name="Worley K."/>
            <person name="Schaap P."/>
        </authorList>
    </citation>
    <scope>NUCLEOTIDE SEQUENCE</scope>
    <source>
        <strain evidence="2">QSvi11</strain>
    </source>
</reference>
<dbReference type="AlphaFoldDB" id="A0A8J4PK32"/>
<keyword evidence="3" id="KW-1185">Reference proteome</keyword>
<sequence>MTQQQRVFVAIVALFLLCICSASNACFLDPFEYDAYLDCDNTNLGLLSGLDIPYQPLFNFTITPTPPSYTLSSGDVFNYILSTSVNYTLEWKSEADSTCDGKDYLFTPNPYFAVSQPKCRLSQGSITFVKPDDLDFNSASCLDAPCNVTFTNNKNPVVTYQDNSITCSFNPIIYELSDSYPNIKVQDSYAYVSTGSVQLLDSSKYSKWTLDYKGQSITETSPATWTNLVGNARTYNLTLESIDCGVQIIPIQIQNTWPDFYLEYGTNTTCPRNSSISIIFNDPAIFTTSPVQVTAAGIPITQNGQSFYLNNIQSSTFTVSNFYHTLTYHRTAYTATLFGDIQYSIEPCTGLVTLYYNEAIYTDVYVIDEDDNHIVVT</sequence>
<gene>
    <name evidence="2" type="ORF">CYY_010252</name>
</gene>
<accession>A0A8J4PK32</accession>
<feature type="non-terminal residue" evidence="2">
    <location>
        <position position="377"/>
    </location>
</feature>
<feature type="signal peptide" evidence="1">
    <location>
        <begin position="1"/>
        <end position="25"/>
    </location>
</feature>
<keyword evidence="1" id="KW-0732">Signal</keyword>
<evidence type="ECO:0000256" key="1">
    <source>
        <dbReference type="SAM" id="SignalP"/>
    </source>
</evidence>